<comment type="caution">
    <text evidence="3">The sequence shown here is derived from an EMBL/GenBank/DDBJ whole genome shotgun (WGS) entry which is preliminary data.</text>
</comment>
<gene>
    <name evidence="3" type="ORF">GM51_21940</name>
</gene>
<evidence type="ECO:0000259" key="2">
    <source>
        <dbReference type="Pfam" id="PF01551"/>
    </source>
</evidence>
<dbReference type="InterPro" id="IPR050570">
    <property type="entry name" value="Cell_wall_metabolism_enzyme"/>
</dbReference>
<reference evidence="3" key="1">
    <citation type="submission" date="2014-06" db="EMBL/GenBank/DDBJ databases">
        <title>Key roles for freshwater Actinobacteria revealed by deep metagenomic sequencing.</title>
        <authorList>
            <person name="Ghai R."/>
            <person name="Mizuno C.M."/>
            <person name="Picazo A."/>
            <person name="Camacho A."/>
            <person name="Rodriguez-Valera F."/>
        </authorList>
    </citation>
    <scope>NUCLEOTIDE SEQUENCE</scope>
</reference>
<dbReference type="InterPro" id="IPR011055">
    <property type="entry name" value="Dup_hybrid_motif"/>
</dbReference>
<evidence type="ECO:0008006" key="4">
    <source>
        <dbReference type="Google" id="ProtNLM"/>
    </source>
</evidence>
<protein>
    <recommendedName>
        <fullName evidence="4">Peptidase M23 domain-containing protein</fullName>
    </recommendedName>
</protein>
<feature type="domain" description="Peptidoglycan binding-like" evidence="1">
    <location>
        <begin position="58"/>
        <end position="103"/>
    </location>
</feature>
<dbReference type="Pfam" id="PF01551">
    <property type="entry name" value="Peptidase_M23"/>
    <property type="match status" value="1"/>
</dbReference>
<dbReference type="EMBL" id="JNSL01000224">
    <property type="protein sequence ID" value="KGA12051.1"/>
    <property type="molecule type" value="Genomic_DNA"/>
</dbReference>
<dbReference type="InterPro" id="IPR002477">
    <property type="entry name" value="Peptidoglycan-bd-like"/>
</dbReference>
<evidence type="ECO:0000313" key="3">
    <source>
        <dbReference type="EMBL" id="KGA12051.1"/>
    </source>
</evidence>
<dbReference type="InterPro" id="IPR036366">
    <property type="entry name" value="PGBDSf"/>
</dbReference>
<organism evidence="3">
    <name type="scientific">freshwater metagenome</name>
    <dbReference type="NCBI Taxonomy" id="449393"/>
    <lineage>
        <taxon>unclassified sequences</taxon>
        <taxon>metagenomes</taxon>
        <taxon>ecological metagenomes</taxon>
    </lineage>
</organism>
<dbReference type="CDD" id="cd12797">
    <property type="entry name" value="M23_peptidase"/>
    <property type="match status" value="1"/>
</dbReference>
<name>A0A094QCN5_9ZZZZ</name>
<dbReference type="AlphaFoldDB" id="A0A094QCN5"/>
<evidence type="ECO:0000259" key="1">
    <source>
        <dbReference type="Pfam" id="PF01471"/>
    </source>
</evidence>
<dbReference type="PANTHER" id="PTHR21666:SF270">
    <property type="entry name" value="MUREIN HYDROLASE ACTIVATOR ENVC"/>
    <property type="match status" value="1"/>
</dbReference>
<dbReference type="GO" id="GO:0004222">
    <property type="term" value="F:metalloendopeptidase activity"/>
    <property type="evidence" value="ECO:0007669"/>
    <property type="project" value="TreeGrafter"/>
</dbReference>
<proteinExistence type="predicted"/>
<sequence length="322" mass="34892">MPINKGLLVGSLTMRLPRRLVTLTITGLLASTISVPPAYAEGIPDYPGASALRTGAENKAVKRMQQAFIELGYDIPVANGKYGPATTRAVKRFYAENGDSEDGTSVGPIGWNEIFISLESERAANRSEKEYDEATAEEVIAQLNPDQVETVIPEGQRGKQPARGTSSRSLPYRMPVIGEISAVYNQKGRRWAGRRHAGIDIRAPRGTVIKAVVPGKVTFAGWQHAYGRLIILEHADGTTSWYAHMSKRIAKKGQVLEIGDKIGLVGASGHTTGSHLHFETHNSKDEKINPVTWLQTRAWKVDPAPAATDPATPAAEPVAVEK</sequence>
<dbReference type="PANTHER" id="PTHR21666">
    <property type="entry name" value="PEPTIDASE-RELATED"/>
    <property type="match status" value="1"/>
</dbReference>
<accession>A0A094QCN5</accession>
<feature type="domain" description="M23ase beta-sheet core" evidence="2">
    <location>
        <begin position="195"/>
        <end position="290"/>
    </location>
</feature>
<dbReference type="InterPro" id="IPR036365">
    <property type="entry name" value="PGBD-like_sf"/>
</dbReference>
<dbReference type="SUPFAM" id="SSF47090">
    <property type="entry name" value="PGBD-like"/>
    <property type="match status" value="1"/>
</dbReference>
<dbReference type="Pfam" id="PF01471">
    <property type="entry name" value="PG_binding_1"/>
    <property type="match status" value="1"/>
</dbReference>
<dbReference type="Gene3D" id="2.70.70.10">
    <property type="entry name" value="Glucose Permease (Domain IIA)"/>
    <property type="match status" value="1"/>
</dbReference>
<dbReference type="InterPro" id="IPR016047">
    <property type="entry name" value="M23ase_b-sheet_dom"/>
</dbReference>
<dbReference type="SUPFAM" id="SSF51261">
    <property type="entry name" value="Duplicated hybrid motif"/>
    <property type="match status" value="1"/>
</dbReference>
<dbReference type="Gene3D" id="1.10.101.10">
    <property type="entry name" value="PGBD-like superfamily/PGBD"/>
    <property type="match status" value="1"/>
</dbReference>